<sequence length="588" mass="66597">MHQPWRTFATIINRCISRKTTGLDKLRLSRAQILWEMYHNKNVDFFELLWEDFAFQIDNHFSKESMSYPRFTKIIINHFISQNKSISMRNRINLHTARDDSLLGTLKYVSKTEEHQVYGALIPTKIINEDILNSTSYKTYYAYASVSSKEPTKKPGKAKKDVTSTKKTSTKPKPTKKKAPVKADRGDGTNFESGVPDEKQRNISGTDKGTGAKPGIPDVPKYDYESDKESWGDSGEEDNDDEYDTEDDDDNDGNNDDDNDDDDNDNDDKEYVDEFTDKEDDDDNAKEETEEDLDDAEELYRDVNVNLRKEDVEMTDADQGEVDQHNISQESGFKQEEEDAHVTLTAVRDIQNTKGLMQSSSVSFDFTKKLLNFENVSPADNEIASLMDTIVHHEEPSGQSSSLFTIPITVIPVITSAFTTTIPPPPPSFNPLPQQATPTPTPIVSEETTLFPALPDFSYVFRFNDRVTNLERDLSEMKQVDQYAQAISSIPVIVDRYIDNKLREGIQQAIKSHTAECREDILAAGGELIYKKELYDALVKSYNTDKDLIDTYGEVFSLKRSRDDKDKDQDPSAGSGSEGRKEGSRVKS</sequence>
<gene>
    <name evidence="2" type="ORF">Tco_1112934</name>
</gene>
<feature type="compositionally biased region" description="Basic residues" evidence="1">
    <location>
        <begin position="168"/>
        <end position="180"/>
    </location>
</feature>
<comment type="caution">
    <text evidence="2">The sequence shown here is derived from an EMBL/GenBank/DDBJ whole genome shotgun (WGS) entry which is preliminary data.</text>
</comment>
<feature type="region of interest" description="Disordered" evidence="1">
    <location>
        <begin position="149"/>
        <end position="296"/>
    </location>
</feature>
<feature type="compositionally biased region" description="Basic and acidic residues" evidence="1">
    <location>
        <begin position="220"/>
        <end position="231"/>
    </location>
</feature>
<reference evidence="2" key="2">
    <citation type="submission" date="2022-01" db="EMBL/GenBank/DDBJ databases">
        <authorList>
            <person name="Yamashiro T."/>
            <person name="Shiraishi A."/>
            <person name="Satake H."/>
            <person name="Nakayama K."/>
        </authorList>
    </citation>
    <scope>NUCLEOTIDE SEQUENCE</scope>
</reference>
<feature type="compositionally biased region" description="Basic and acidic residues" evidence="1">
    <location>
        <begin position="578"/>
        <end position="588"/>
    </location>
</feature>
<evidence type="ECO:0000313" key="2">
    <source>
        <dbReference type="EMBL" id="GJU02596.1"/>
    </source>
</evidence>
<keyword evidence="3" id="KW-1185">Reference proteome</keyword>
<evidence type="ECO:0000256" key="1">
    <source>
        <dbReference type="SAM" id="MobiDB-lite"/>
    </source>
</evidence>
<proteinExistence type="predicted"/>
<organism evidence="2 3">
    <name type="scientific">Tanacetum coccineum</name>
    <dbReference type="NCBI Taxonomy" id="301880"/>
    <lineage>
        <taxon>Eukaryota</taxon>
        <taxon>Viridiplantae</taxon>
        <taxon>Streptophyta</taxon>
        <taxon>Embryophyta</taxon>
        <taxon>Tracheophyta</taxon>
        <taxon>Spermatophyta</taxon>
        <taxon>Magnoliopsida</taxon>
        <taxon>eudicotyledons</taxon>
        <taxon>Gunneridae</taxon>
        <taxon>Pentapetalae</taxon>
        <taxon>asterids</taxon>
        <taxon>campanulids</taxon>
        <taxon>Asterales</taxon>
        <taxon>Asteraceae</taxon>
        <taxon>Asteroideae</taxon>
        <taxon>Anthemideae</taxon>
        <taxon>Anthemidinae</taxon>
        <taxon>Tanacetum</taxon>
    </lineage>
</organism>
<feature type="compositionally biased region" description="Acidic residues" evidence="1">
    <location>
        <begin position="234"/>
        <end position="296"/>
    </location>
</feature>
<feature type="compositionally biased region" description="Basic and acidic residues" evidence="1">
    <location>
        <begin position="150"/>
        <end position="164"/>
    </location>
</feature>
<dbReference type="EMBL" id="BQNB010021076">
    <property type="protein sequence ID" value="GJU02596.1"/>
    <property type="molecule type" value="Genomic_DNA"/>
</dbReference>
<feature type="region of interest" description="Disordered" evidence="1">
    <location>
        <begin position="560"/>
        <end position="588"/>
    </location>
</feature>
<evidence type="ECO:0000313" key="3">
    <source>
        <dbReference type="Proteomes" id="UP001151760"/>
    </source>
</evidence>
<feature type="compositionally biased region" description="Basic and acidic residues" evidence="1">
    <location>
        <begin position="560"/>
        <end position="570"/>
    </location>
</feature>
<accession>A0ABQ5IR86</accession>
<reference evidence="2" key="1">
    <citation type="journal article" date="2022" name="Int. J. Mol. Sci.">
        <title>Draft Genome of Tanacetum Coccineum: Genomic Comparison of Closely Related Tanacetum-Family Plants.</title>
        <authorList>
            <person name="Yamashiro T."/>
            <person name="Shiraishi A."/>
            <person name="Nakayama K."/>
            <person name="Satake H."/>
        </authorList>
    </citation>
    <scope>NUCLEOTIDE SEQUENCE</scope>
</reference>
<name>A0ABQ5IR86_9ASTR</name>
<protein>
    <submittedName>
        <fullName evidence="2">Uncharacterized protein</fullName>
    </submittedName>
</protein>
<dbReference type="Proteomes" id="UP001151760">
    <property type="component" value="Unassembled WGS sequence"/>
</dbReference>